<dbReference type="GeneID" id="92028024"/>
<proteinExistence type="predicted"/>
<accession>A0ABR1LWS1</accession>
<protein>
    <submittedName>
        <fullName evidence="2">Uncharacterized protein</fullName>
    </submittedName>
</protein>
<evidence type="ECO:0000313" key="3">
    <source>
        <dbReference type="Proteomes" id="UP001360953"/>
    </source>
</evidence>
<organism evidence="2 3">
    <name type="scientific">Phyllosticta citribraziliensis</name>
    <dbReference type="NCBI Taxonomy" id="989973"/>
    <lineage>
        <taxon>Eukaryota</taxon>
        <taxon>Fungi</taxon>
        <taxon>Dikarya</taxon>
        <taxon>Ascomycota</taxon>
        <taxon>Pezizomycotina</taxon>
        <taxon>Dothideomycetes</taxon>
        <taxon>Dothideomycetes incertae sedis</taxon>
        <taxon>Botryosphaeriales</taxon>
        <taxon>Phyllostictaceae</taxon>
        <taxon>Phyllosticta</taxon>
    </lineage>
</organism>
<dbReference type="RefSeq" id="XP_066656880.1">
    <property type="nucleotide sequence ID" value="XM_066795118.1"/>
</dbReference>
<evidence type="ECO:0000256" key="1">
    <source>
        <dbReference type="SAM" id="MobiDB-lite"/>
    </source>
</evidence>
<feature type="region of interest" description="Disordered" evidence="1">
    <location>
        <begin position="78"/>
        <end position="124"/>
    </location>
</feature>
<reference evidence="2 3" key="1">
    <citation type="submission" date="2024-04" db="EMBL/GenBank/DDBJ databases">
        <title>Phyllosticta paracitricarpa is synonymous to the EU quarantine fungus P. citricarpa based on phylogenomic analyses.</title>
        <authorList>
            <consortium name="Lawrence Berkeley National Laboratory"/>
            <person name="Van ingen-buijs V.A."/>
            <person name="Van westerhoven A.C."/>
            <person name="Haridas S."/>
            <person name="Skiadas P."/>
            <person name="Martin F."/>
            <person name="Groenewald J.Z."/>
            <person name="Crous P.W."/>
            <person name="Seidl M.F."/>
        </authorList>
    </citation>
    <scope>NUCLEOTIDE SEQUENCE [LARGE SCALE GENOMIC DNA]</scope>
    <source>
        <strain evidence="2 3">CPC 17464</strain>
    </source>
</reference>
<evidence type="ECO:0000313" key="2">
    <source>
        <dbReference type="EMBL" id="KAK7539609.1"/>
    </source>
</evidence>
<name>A0ABR1LWS1_9PEZI</name>
<gene>
    <name evidence="2" type="ORF">J3D65DRAFT_286147</name>
</gene>
<dbReference type="EMBL" id="JBBPEH010000004">
    <property type="protein sequence ID" value="KAK7539609.1"/>
    <property type="molecule type" value="Genomic_DNA"/>
</dbReference>
<feature type="compositionally biased region" description="Low complexity" evidence="1">
    <location>
        <begin position="78"/>
        <end position="98"/>
    </location>
</feature>
<dbReference type="Proteomes" id="UP001360953">
    <property type="component" value="Unassembled WGS sequence"/>
</dbReference>
<keyword evidence="3" id="KW-1185">Reference proteome</keyword>
<comment type="caution">
    <text evidence="2">The sequence shown here is derived from an EMBL/GenBank/DDBJ whole genome shotgun (WGS) entry which is preliminary data.</text>
</comment>
<sequence length="243" mass="25795">MSSWYPPNQLNNGRQMAPLQPTQMRMPSHCALPAPSLTPMQAPTGFKALNAKTSSLGLKPLCLATPTLLRARWTPPRLRARSTPPRLRTRSTPPRLRACSTPPKLRARSTPPGLRASSTPPQRHATCMPTLSITIISSSPCTSSSNMRSPSVPSATPVAPSARLLVPSVTLLALSVSPLVSFTLLGSSALHRPLRSTRPPRLPPSTSPMLPLPLLLSTLRLPLPLPQATSAATSSSAAAATER</sequence>